<feature type="transmembrane region" description="Helical" evidence="7">
    <location>
        <begin position="20"/>
        <end position="38"/>
    </location>
</feature>
<comment type="catalytic activity">
    <reaction evidence="1 7">
        <text>Cleavage of hydrophobic, N-terminal signal or leader sequences from secreted and periplasmic proteins.</text>
        <dbReference type="EC" id="3.4.21.89"/>
    </reaction>
</comment>
<dbReference type="CDD" id="cd06530">
    <property type="entry name" value="S26_SPase_I"/>
    <property type="match status" value="1"/>
</dbReference>
<dbReference type="PROSITE" id="PS00761">
    <property type="entry name" value="SPASE_I_3"/>
    <property type="match status" value="1"/>
</dbReference>
<accession>A0A0B2ACL8</accession>
<evidence type="ECO:0000259" key="8">
    <source>
        <dbReference type="Pfam" id="PF10502"/>
    </source>
</evidence>
<dbReference type="InterPro" id="IPR036286">
    <property type="entry name" value="LexA/Signal_pep-like_sf"/>
</dbReference>
<dbReference type="InterPro" id="IPR019533">
    <property type="entry name" value="Peptidase_S26"/>
</dbReference>
<evidence type="ECO:0000313" key="10">
    <source>
        <dbReference type="Proteomes" id="UP000031030"/>
    </source>
</evidence>
<keyword evidence="7" id="KW-0472">Membrane</keyword>
<evidence type="ECO:0000256" key="6">
    <source>
        <dbReference type="PIRSR" id="PIRSR600223-1"/>
    </source>
</evidence>
<evidence type="ECO:0000256" key="2">
    <source>
        <dbReference type="ARBA" id="ARBA00004401"/>
    </source>
</evidence>
<reference evidence="9 10" key="1">
    <citation type="submission" date="2014-11" db="EMBL/GenBank/DDBJ databases">
        <title>Genome sequence of Microbacterium mangrovi MUSC 115(T).</title>
        <authorList>
            <person name="Lee L.-H."/>
        </authorList>
    </citation>
    <scope>NUCLEOTIDE SEQUENCE [LARGE SCALE GENOMIC DNA]</scope>
    <source>
        <strain evidence="9 10">MUSC 115</strain>
    </source>
</reference>
<feature type="active site" evidence="6">
    <location>
        <position position="118"/>
    </location>
</feature>
<feature type="active site" evidence="6">
    <location>
        <position position="47"/>
    </location>
</feature>
<keyword evidence="5 7" id="KW-0378">Hydrolase</keyword>
<comment type="caution">
    <text evidence="9">The sequence shown here is derived from an EMBL/GenBank/DDBJ whole genome shotgun (WGS) entry which is preliminary data.</text>
</comment>
<dbReference type="GO" id="GO:0005886">
    <property type="term" value="C:plasma membrane"/>
    <property type="evidence" value="ECO:0007669"/>
    <property type="project" value="UniProtKB-SubCell"/>
</dbReference>
<dbReference type="PANTHER" id="PTHR43390:SF1">
    <property type="entry name" value="CHLOROPLAST PROCESSING PEPTIDASE"/>
    <property type="match status" value="1"/>
</dbReference>
<evidence type="ECO:0000256" key="1">
    <source>
        <dbReference type="ARBA" id="ARBA00000677"/>
    </source>
</evidence>
<dbReference type="EC" id="3.4.21.89" evidence="4 7"/>
<dbReference type="AlphaFoldDB" id="A0A0B2ACL8"/>
<dbReference type="PANTHER" id="PTHR43390">
    <property type="entry name" value="SIGNAL PEPTIDASE I"/>
    <property type="match status" value="1"/>
</dbReference>
<evidence type="ECO:0000256" key="7">
    <source>
        <dbReference type="RuleBase" id="RU362042"/>
    </source>
</evidence>
<dbReference type="Proteomes" id="UP000031030">
    <property type="component" value="Unassembled WGS sequence"/>
</dbReference>
<evidence type="ECO:0000313" key="9">
    <source>
        <dbReference type="EMBL" id="KHK99297.1"/>
    </source>
</evidence>
<keyword evidence="7" id="KW-1133">Transmembrane helix</keyword>
<keyword evidence="10" id="KW-1185">Reference proteome</keyword>
<dbReference type="GO" id="GO:0009003">
    <property type="term" value="F:signal peptidase activity"/>
    <property type="evidence" value="ECO:0007669"/>
    <property type="project" value="UniProtKB-EC"/>
</dbReference>
<dbReference type="Gene3D" id="2.10.109.10">
    <property type="entry name" value="Umud Fragment, subunit A"/>
    <property type="match status" value="1"/>
</dbReference>
<keyword evidence="7" id="KW-0645">Protease</keyword>
<feature type="domain" description="Peptidase S26" evidence="8">
    <location>
        <begin position="22"/>
        <end position="226"/>
    </location>
</feature>
<evidence type="ECO:0000256" key="5">
    <source>
        <dbReference type="ARBA" id="ARBA00022801"/>
    </source>
</evidence>
<dbReference type="STRING" id="1348253.LK09_03130"/>
<dbReference type="PRINTS" id="PR00727">
    <property type="entry name" value="LEADERPTASE"/>
</dbReference>
<proteinExistence type="inferred from homology"/>
<dbReference type="EMBL" id="JTDK01000003">
    <property type="protein sequence ID" value="KHK99297.1"/>
    <property type="molecule type" value="Genomic_DNA"/>
</dbReference>
<dbReference type="SUPFAM" id="SSF51306">
    <property type="entry name" value="LexA/Signal peptidase"/>
    <property type="match status" value="1"/>
</dbReference>
<name>A0A0B2ACL8_9MICO</name>
<comment type="similarity">
    <text evidence="3 7">Belongs to the peptidase S26 family.</text>
</comment>
<dbReference type="InterPro" id="IPR019758">
    <property type="entry name" value="Pept_S26A_signal_pept_1_CS"/>
</dbReference>
<evidence type="ECO:0000256" key="4">
    <source>
        <dbReference type="ARBA" id="ARBA00013208"/>
    </source>
</evidence>
<dbReference type="GO" id="GO:0004252">
    <property type="term" value="F:serine-type endopeptidase activity"/>
    <property type="evidence" value="ECO:0007669"/>
    <property type="project" value="InterPro"/>
</dbReference>
<dbReference type="RefSeq" id="WP_039395894.1">
    <property type="nucleotide sequence ID" value="NZ_JTDK01000003.1"/>
</dbReference>
<dbReference type="Pfam" id="PF10502">
    <property type="entry name" value="Peptidase_S26"/>
    <property type="match status" value="1"/>
</dbReference>
<dbReference type="GO" id="GO:0006465">
    <property type="term" value="P:signal peptide processing"/>
    <property type="evidence" value="ECO:0007669"/>
    <property type="project" value="InterPro"/>
</dbReference>
<sequence length="234" mass="25317">MSATEAPPRPRWRRVTGSAWFQLLLAFVVFGLILSFVAKPYVVPSASMQNTLQPGDRILVNRLAYVAAPPGDGDVIVFDADSTWDTGPATAVNPIKAALRWVGEVTGFGPSGSHTLVKRIIGTPGQTVKCCSADGRVVVDGHPLDEPYVFQDFPFQPGTLDCTTTPASSRCFAAVTVPKDSYLMLGDHRSDSADSAYLCRSGFPPPECWRWAHRDDIVGKAVAVIWPIGRWSGL</sequence>
<dbReference type="NCBIfam" id="TIGR02227">
    <property type="entry name" value="sigpep_I_bact"/>
    <property type="match status" value="1"/>
</dbReference>
<evidence type="ECO:0000256" key="3">
    <source>
        <dbReference type="ARBA" id="ARBA00009370"/>
    </source>
</evidence>
<dbReference type="OrthoDB" id="9815782at2"/>
<dbReference type="InterPro" id="IPR000223">
    <property type="entry name" value="Pept_S26A_signal_pept_1"/>
</dbReference>
<protein>
    <recommendedName>
        <fullName evidence="4 7">Signal peptidase I</fullName>
        <ecNumber evidence="4 7">3.4.21.89</ecNumber>
    </recommendedName>
</protein>
<keyword evidence="7" id="KW-0812">Transmembrane</keyword>
<organism evidence="9 10">
    <name type="scientific">Microbacterium mangrovi</name>
    <dbReference type="NCBI Taxonomy" id="1348253"/>
    <lineage>
        <taxon>Bacteria</taxon>
        <taxon>Bacillati</taxon>
        <taxon>Actinomycetota</taxon>
        <taxon>Actinomycetes</taxon>
        <taxon>Micrococcales</taxon>
        <taxon>Microbacteriaceae</taxon>
        <taxon>Microbacterium</taxon>
    </lineage>
</organism>
<gene>
    <name evidence="9" type="ORF">LK09_03130</name>
</gene>
<comment type="subcellular location">
    <subcellularLocation>
        <location evidence="2">Cell membrane</location>
        <topology evidence="2">Single-pass type II membrane protein</topology>
    </subcellularLocation>
    <subcellularLocation>
        <location evidence="7">Membrane</location>
        <topology evidence="7">Single-pass type II membrane protein</topology>
    </subcellularLocation>
</comment>